<dbReference type="OrthoDB" id="10574077at2759"/>
<organism evidence="1 2">
    <name type="scientific">Chytriomyces confervae</name>
    <dbReference type="NCBI Taxonomy" id="246404"/>
    <lineage>
        <taxon>Eukaryota</taxon>
        <taxon>Fungi</taxon>
        <taxon>Fungi incertae sedis</taxon>
        <taxon>Chytridiomycota</taxon>
        <taxon>Chytridiomycota incertae sedis</taxon>
        <taxon>Chytridiomycetes</taxon>
        <taxon>Chytridiales</taxon>
        <taxon>Chytriomycetaceae</taxon>
        <taxon>Chytriomyces</taxon>
    </lineage>
</organism>
<dbReference type="Proteomes" id="UP000320333">
    <property type="component" value="Unassembled WGS sequence"/>
</dbReference>
<evidence type="ECO:0000313" key="2">
    <source>
        <dbReference type="Proteomes" id="UP000320333"/>
    </source>
</evidence>
<evidence type="ECO:0000313" key="1">
    <source>
        <dbReference type="EMBL" id="TPX68998.1"/>
    </source>
</evidence>
<gene>
    <name evidence="1" type="ORF">CcCBS67573_g06965</name>
</gene>
<reference evidence="1 2" key="1">
    <citation type="journal article" date="2019" name="Sci. Rep.">
        <title>Comparative genomics of chytrid fungi reveal insights into the obligate biotrophic and pathogenic lifestyle of Synchytrium endobioticum.</title>
        <authorList>
            <person name="van de Vossenberg B.T.L.H."/>
            <person name="Warris S."/>
            <person name="Nguyen H.D.T."/>
            <person name="van Gent-Pelzer M.P.E."/>
            <person name="Joly D.L."/>
            <person name="van de Geest H.C."/>
            <person name="Bonants P.J.M."/>
            <person name="Smith D.S."/>
            <person name="Levesque C.A."/>
            <person name="van der Lee T.A.J."/>
        </authorList>
    </citation>
    <scope>NUCLEOTIDE SEQUENCE [LARGE SCALE GENOMIC DNA]</scope>
    <source>
        <strain evidence="1 2">CBS 675.73</strain>
    </source>
</reference>
<accession>A0A507F0T6</accession>
<sequence>MANLHAVMQKQLQQQPRLVHQTCKRSSSMLWDQARVTYQPSTILTFFASTTTSCTTLVPTILIIEEAGKSPVIKTIYNMGAAATLTNDPTGAV</sequence>
<keyword evidence="2" id="KW-1185">Reference proteome</keyword>
<proteinExistence type="predicted"/>
<name>A0A507F0T6_9FUNG</name>
<dbReference type="EMBL" id="QEAP01000329">
    <property type="protein sequence ID" value="TPX68998.1"/>
    <property type="molecule type" value="Genomic_DNA"/>
</dbReference>
<comment type="caution">
    <text evidence="1">The sequence shown here is derived from an EMBL/GenBank/DDBJ whole genome shotgun (WGS) entry which is preliminary data.</text>
</comment>
<dbReference type="AlphaFoldDB" id="A0A507F0T6"/>
<protein>
    <submittedName>
        <fullName evidence="1">Uncharacterized protein</fullName>
    </submittedName>
</protein>